<keyword evidence="9" id="KW-1133">Transmembrane helix</keyword>
<feature type="transmembrane region" description="Helical" evidence="9">
    <location>
        <begin position="75"/>
        <end position="96"/>
    </location>
</feature>
<dbReference type="SUPFAM" id="SSF47384">
    <property type="entry name" value="Homodimeric domain of signal transducing histidine kinase"/>
    <property type="match status" value="1"/>
</dbReference>
<evidence type="ECO:0000313" key="12">
    <source>
        <dbReference type="Proteomes" id="UP000306236"/>
    </source>
</evidence>
<accession>A0A4S5BME2</accession>
<dbReference type="InterPro" id="IPR003661">
    <property type="entry name" value="HisK_dim/P_dom"/>
</dbReference>
<dbReference type="OrthoDB" id="8559580at2"/>
<keyword evidence="12" id="KW-1185">Reference proteome</keyword>
<dbReference type="InterPro" id="IPR036890">
    <property type="entry name" value="HATPase_C_sf"/>
</dbReference>
<protein>
    <recommendedName>
        <fullName evidence="2">histidine kinase</fullName>
        <ecNumber evidence="2">2.7.13.3</ecNumber>
    </recommendedName>
</protein>
<dbReference type="PANTHER" id="PTHR43065:SF10">
    <property type="entry name" value="PEROXIDE STRESS-ACTIVATED HISTIDINE KINASE MAK3"/>
    <property type="match status" value="1"/>
</dbReference>
<comment type="caution">
    <text evidence="11">The sequence shown here is derived from an EMBL/GenBank/DDBJ whole genome shotgun (WGS) entry which is preliminary data.</text>
</comment>
<dbReference type="EMBL" id="SSWX01000018">
    <property type="protein sequence ID" value="THJ32045.1"/>
    <property type="molecule type" value="Genomic_DNA"/>
</dbReference>
<comment type="catalytic activity">
    <reaction evidence="1">
        <text>ATP + protein L-histidine = ADP + protein N-phospho-L-histidine.</text>
        <dbReference type="EC" id="2.7.13.3"/>
    </reaction>
</comment>
<organism evidence="11 12">
    <name type="scientific">Lampropedia aestuarii</name>
    <dbReference type="NCBI Taxonomy" id="2562762"/>
    <lineage>
        <taxon>Bacteria</taxon>
        <taxon>Pseudomonadati</taxon>
        <taxon>Pseudomonadota</taxon>
        <taxon>Betaproteobacteria</taxon>
        <taxon>Burkholderiales</taxon>
        <taxon>Comamonadaceae</taxon>
        <taxon>Lampropedia</taxon>
    </lineage>
</organism>
<keyword evidence="9" id="KW-0472">Membrane</keyword>
<dbReference type="InterPro" id="IPR003594">
    <property type="entry name" value="HATPase_dom"/>
</dbReference>
<keyword evidence="6 11" id="KW-0418">Kinase</keyword>
<keyword evidence="5" id="KW-0547">Nucleotide-binding</keyword>
<dbReference type="Gene3D" id="3.30.565.10">
    <property type="entry name" value="Histidine kinase-like ATPase, C-terminal domain"/>
    <property type="match status" value="1"/>
</dbReference>
<dbReference type="PANTHER" id="PTHR43065">
    <property type="entry name" value="SENSOR HISTIDINE KINASE"/>
    <property type="match status" value="1"/>
</dbReference>
<dbReference type="AlphaFoldDB" id="A0A4S5BME2"/>
<feature type="transmembrane region" description="Helical" evidence="9">
    <location>
        <begin position="12"/>
        <end position="39"/>
    </location>
</feature>
<dbReference type="EC" id="2.7.13.3" evidence="2"/>
<keyword evidence="9" id="KW-0812">Transmembrane</keyword>
<name>A0A4S5BME2_9BURK</name>
<evidence type="ECO:0000256" key="7">
    <source>
        <dbReference type="ARBA" id="ARBA00022840"/>
    </source>
</evidence>
<dbReference type="InterPro" id="IPR004358">
    <property type="entry name" value="Sig_transdc_His_kin-like_C"/>
</dbReference>
<evidence type="ECO:0000256" key="2">
    <source>
        <dbReference type="ARBA" id="ARBA00012438"/>
    </source>
</evidence>
<dbReference type="CDD" id="cd00082">
    <property type="entry name" value="HisKA"/>
    <property type="match status" value="1"/>
</dbReference>
<dbReference type="Proteomes" id="UP000306236">
    <property type="component" value="Unassembled WGS sequence"/>
</dbReference>
<sequence length="350" mass="37635">MARMSLPKWLMTILAVVAIFVADTTTYYEVAVSVFYAATLLAIEAHLNPRGLWACTAGGLVLILVSFALTAHGDLHAGLVNLIISLCTIVATAYLITKMRAARLAAQQAQSQLIRMTRIQSMEALTVSIAHEINQPLAAIVTSANAGQRWLTQNPPNVTKAHETLERIAADAQRASTIIARIRGLTRGDAPHQAAFDINTALQEILALSKAELDLQDITVSLQLEEALPAAYADKVQVQQVAANLLLNAIDALRCVPPTRRHLQIESSLVGGSFVQISFTDTADGIAPSIKDHLFDAFWTTKKDGIGVGLSLSRTIIDANGGRLWLDEDHHGTGACFRFLVPIAPIAPVA</sequence>
<evidence type="ECO:0000256" key="5">
    <source>
        <dbReference type="ARBA" id="ARBA00022741"/>
    </source>
</evidence>
<feature type="transmembrane region" description="Helical" evidence="9">
    <location>
        <begin position="51"/>
        <end position="69"/>
    </location>
</feature>
<evidence type="ECO:0000313" key="11">
    <source>
        <dbReference type="EMBL" id="THJ32045.1"/>
    </source>
</evidence>
<dbReference type="GO" id="GO:0000155">
    <property type="term" value="F:phosphorelay sensor kinase activity"/>
    <property type="evidence" value="ECO:0007669"/>
    <property type="project" value="InterPro"/>
</dbReference>
<dbReference type="SMART" id="SM00387">
    <property type="entry name" value="HATPase_c"/>
    <property type="match status" value="1"/>
</dbReference>
<dbReference type="Pfam" id="PF00512">
    <property type="entry name" value="HisKA"/>
    <property type="match status" value="1"/>
</dbReference>
<dbReference type="PRINTS" id="PR00344">
    <property type="entry name" value="BCTRLSENSOR"/>
</dbReference>
<gene>
    <name evidence="11" type="ORF">E8K88_13385</name>
</gene>
<dbReference type="Gene3D" id="1.10.287.130">
    <property type="match status" value="1"/>
</dbReference>
<keyword evidence="3" id="KW-0597">Phosphoprotein</keyword>
<keyword evidence="8" id="KW-0902">Two-component regulatory system</keyword>
<dbReference type="GO" id="GO:0005524">
    <property type="term" value="F:ATP binding"/>
    <property type="evidence" value="ECO:0007669"/>
    <property type="project" value="UniProtKB-KW"/>
</dbReference>
<dbReference type="InterPro" id="IPR036097">
    <property type="entry name" value="HisK_dim/P_sf"/>
</dbReference>
<evidence type="ECO:0000259" key="10">
    <source>
        <dbReference type="PROSITE" id="PS50109"/>
    </source>
</evidence>
<evidence type="ECO:0000256" key="1">
    <source>
        <dbReference type="ARBA" id="ARBA00000085"/>
    </source>
</evidence>
<dbReference type="SMART" id="SM00388">
    <property type="entry name" value="HisKA"/>
    <property type="match status" value="1"/>
</dbReference>
<proteinExistence type="predicted"/>
<dbReference type="SUPFAM" id="SSF55874">
    <property type="entry name" value="ATPase domain of HSP90 chaperone/DNA topoisomerase II/histidine kinase"/>
    <property type="match status" value="1"/>
</dbReference>
<evidence type="ECO:0000256" key="8">
    <source>
        <dbReference type="ARBA" id="ARBA00023012"/>
    </source>
</evidence>
<dbReference type="Pfam" id="PF02518">
    <property type="entry name" value="HATPase_c"/>
    <property type="match status" value="1"/>
</dbReference>
<dbReference type="PROSITE" id="PS50109">
    <property type="entry name" value="HIS_KIN"/>
    <property type="match status" value="1"/>
</dbReference>
<evidence type="ECO:0000256" key="3">
    <source>
        <dbReference type="ARBA" id="ARBA00022553"/>
    </source>
</evidence>
<dbReference type="InterPro" id="IPR005467">
    <property type="entry name" value="His_kinase_dom"/>
</dbReference>
<feature type="domain" description="Histidine kinase" evidence="10">
    <location>
        <begin position="128"/>
        <end position="345"/>
    </location>
</feature>
<keyword evidence="4" id="KW-0808">Transferase</keyword>
<evidence type="ECO:0000256" key="6">
    <source>
        <dbReference type="ARBA" id="ARBA00022777"/>
    </source>
</evidence>
<evidence type="ECO:0000256" key="9">
    <source>
        <dbReference type="SAM" id="Phobius"/>
    </source>
</evidence>
<evidence type="ECO:0000256" key="4">
    <source>
        <dbReference type="ARBA" id="ARBA00022679"/>
    </source>
</evidence>
<keyword evidence="7" id="KW-0067">ATP-binding</keyword>
<reference evidence="11 12" key="1">
    <citation type="submission" date="2019-04" db="EMBL/GenBank/DDBJ databases">
        <title>Lampropedia sp YIM MLB12 draf genome.</title>
        <authorList>
            <person name="Wang Y.-X."/>
        </authorList>
    </citation>
    <scope>NUCLEOTIDE SEQUENCE [LARGE SCALE GENOMIC DNA]</scope>
    <source>
        <strain evidence="11 12">YIM MLB12</strain>
    </source>
</reference>